<reference evidence="2 3" key="1">
    <citation type="journal article" date="2014" name="Curr. Biol.">
        <title>The genome of the clonal raider ant Cerapachys biroi.</title>
        <authorList>
            <person name="Oxley P.R."/>
            <person name="Ji L."/>
            <person name="Fetter-Pruneda I."/>
            <person name="McKenzie S.K."/>
            <person name="Li C."/>
            <person name="Hu H."/>
            <person name="Zhang G."/>
            <person name="Kronauer D.J."/>
        </authorList>
    </citation>
    <scope>NUCLEOTIDE SEQUENCE [LARGE SCALE GENOMIC DNA]</scope>
</reference>
<name>A0A026WXM9_OOCBI</name>
<sequence length="59" mass="7186">MPRKREKENTDKEVERPRVVHRKKRRKARGGPARRAEEKWEAWVQGRRGRVNCRTTFSQ</sequence>
<evidence type="ECO:0000313" key="2">
    <source>
        <dbReference type="EMBL" id="EZA60787.1"/>
    </source>
</evidence>
<evidence type="ECO:0000256" key="1">
    <source>
        <dbReference type="SAM" id="MobiDB-lite"/>
    </source>
</evidence>
<evidence type="ECO:0000313" key="3">
    <source>
        <dbReference type="Proteomes" id="UP000053097"/>
    </source>
</evidence>
<protein>
    <submittedName>
        <fullName evidence="2">Uncharacterized protein</fullName>
    </submittedName>
</protein>
<accession>A0A026WXM9</accession>
<feature type="compositionally biased region" description="Basic residues" evidence="1">
    <location>
        <begin position="19"/>
        <end position="29"/>
    </location>
</feature>
<dbReference type="EMBL" id="KK107069">
    <property type="protein sequence ID" value="EZA60787.1"/>
    <property type="molecule type" value="Genomic_DNA"/>
</dbReference>
<gene>
    <name evidence="2" type="ORF">X777_14028</name>
</gene>
<dbReference type="AlphaFoldDB" id="A0A026WXM9"/>
<dbReference type="Proteomes" id="UP000053097">
    <property type="component" value="Unassembled WGS sequence"/>
</dbReference>
<keyword evidence="3" id="KW-1185">Reference proteome</keyword>
<feature type="compositionally biased region" description="Basic and acidic residues" evidence="1">
    <location>
        <begin position="1"/>
        <end position="18"/>
    </location>
</feature>
<proteinExistence type="predicted"/>
<organism evidence="2 3">
    <name type="scientific">Ooceraea biroi</name>
    <name type="common">Clonal raider ant</name>
    <name type="synonym">Cerapachys biroi</name>
    <dbReference type="NCBI Taxonomy" id="2015173"/>
    <lineage>
        <taxon>Eukaryota</taxon>
        <taxon>Metazoa</taxon>
        <taxon>Ecdysozoa</taxon>
        <taxon>Arthropoda</taxon>
        <taxon>Hexapoda</taxon>
        <taxon>Insecta</taxon>
        <taxon>Pterygota</taxon>
        <taxon>Neoptera</taxon>
        <taxon>Endopterygota</taxon>
        <taxon>Hymenoptera</taxon>
        <taxon>Apocrita</taxon>
        <taxon>Aculeata</taxon>
        <taxon>Formicoidea</taxon>
        <taxon>Formicidae</taxon>
        <taxon>Dorylinae</taxon>
        <taxon>Ooceraea</taxon>
    </lineage>
</organism>
<feature type="region of interest" description="Disordered" evidence="1">
    <location>
        <begin position="1"/>
        <end position="37"/>
    </location>
</feature>